<reference evidence="3" key="2">
    <citation type="submission" date="2024-02" db="EMBL/GenBank/DDBJ databases">
        <title>Neisseria leonii sp. nov.</title>
        <authorList>
            <person name="Boutroux M."/>
            <person name="Favre-Rochex S."/>
            <person name="Gorgette O."/>
            <person name="Touak G."/>
            <person name="Muhle E."/>
            <person name="Chesneau O."/>
            <person name="Clermont D."/>
            <person name="Rahi P."/>
        </authorList>
    </citation>
    <scope>NUCLEOTIDE SEQUENCE</scope>
    <source>
        <strain evidence="3">51.81</strain>
    </source>
</reference>
<evidence type="ECO:0000256" key="1">
    <source>
        <dbReference type="SAM" id="Phobius"/>
    </source>
</evidence>
<dbReference type="Proteomes" id="UP001149607">
    <property type="component" value="Chromosome"/>
</dbReference>
<evidence type="ECO:0000313" key="2">
    <source>
        <dbReference type="EMBL" id="MDD9326914.1"/>
    </source>
</evidence>
<dbReference type="InterPro" id="IPR007403">
    <property type="entry name" value="DUF456"/>
</dbReference>
<sequence length="159" mass="15873">MTVLLFILGLMALLAGLLGTVYPALPGLGLMFAGAWLLAYSGDYRVIGGNTVAVLAVVAALGTLADYVAGMLGAKFSGAGRAAVWGAFAGGIVGAFFALPGLLLGPPVGAAAGQLWSQPDIWRAGKAGIGTFIGFVVGTAAKVGCAFAILMTLVFSAFF</sequence>
<keyword evidence="4" id="KW-1185">Reference proteome</keyword>
<accession>A0A9X4E196</accession>
<keyword evidence="1" id="KW-0472">Membrane</keyword>
<dbReference type="AlphaFoldDB" id="A0A9X4E196"/>
<feature type="transmembrane region" description="Helical" evidence="1">
    <location>
        <begin position="47"/>
        <end position="70"/>
    </location>
</feature>
<reference evidence="2" key="1">
    <citation type="submission" date="2022-10" db="EMBL/GenBank/DDBJ databases">
        <authorList>
            <person name="Boutroux M."/>
        </authorList>
    </citation>
    <scope>NUCLEOTIDE SEQUENCE</scope>
    <source>
        <strain evidence="2">51.81</strain>
    </source>
</reference>
<dbReference type="EMBL" id="JAPQFL010000001">
    <property type="protein sequence ID" value="MDD9326914.1"/>
    <property type="molecule type" value="Genomic_DNA"/>
</dbReference>
<organism evidence="2">
    <name type="scientific">Neisseria leonii</name>
    <dbReference type="NCBI Taxonomy" id="2995413"/>
    <lineage>
        <taxon>Bacteria</taxon>
        <taxon>Pseudomonadati</taxon>
        <taxon>Pseudomonadota</taxon>
        <taxon>Betaproteobacteria</taxon>
        <taxon>Neisseriales</taxon>
        <taxon>Neisseriaceae</taxon>
        <taxon>Neisseria</taxon>
    </lineage>
</organism>
<name>A0A9X4E196_9NEIS</name>
<protein>
    <submittedName>
        <fullName evidence="2">DUF456 family protein</fullName>
    </submittedName>
</protein>
<proteinExistence type="predicted"/>
<dbReference type="EMBL" id="CP146598">
    <property type="protein sequence ID" value="WWY03325.1"/>
    <property type="molecule type" value="Genomic_DNA"/>
</dbReference>
<dbReference type="PANTHER" id="PTHR39165">
    <property type="entry name" value="IG HYPOTHETICAL 17883"/>
    <property type="match status" value="1"/>
</dbReference>
<dbReference type="Pfam" id="PF04306">
    <property type="entry name" value="DUF456"/>
    <property type="match status" value="1"/>
</dbReference>
<feature type="transmembrane region" description="Helical" evidence="1">
    <location>
        <begin position="82"/>
        <end position="103"/>
    </location>
</feature>
<feature type="transmembrane region" description="Helical" evidence="1">
    <location>
        <begin position="132"/>
        <end position="158"/>
    </location>
</feature>
<evidence type="ECO:0000313" key="3">
    <source>
        <dbReference type="EMBL" id="WWY03325.1"/>
    </source>
</evidence>
<dbReference type="PANTHER" id="PTHR39165:SF1">
    <property type="entry name" value="DUF456 DOMAIN-CONTAINING PROTEIN"/>
    <property type="match status" value="1"/>
</dbReference>
<keyword evidence="1" id="KW-1133">Transmembrane helix</keyword>
<dbReference type="RefSeq" id="WP_274584240.1">
    <property type="nucleotide sequence ID" value="NZ_CP145811.1"/>
</dbReference>
<evidence type="ECO:0000313" key="4">
    <source>
        <dbReference type="Proteomes" id="UP001149607"/>
    </source>
</evidence>
<gene>
    <name evidence="2" type="ORF">ORY91_000287</name>
    <name evidence="3" type="ORF">V9W64_00810</name>
</gene>
<keyword evidence="1" id="KW-0812">Transmembrane</keyword>